<proteinExistence type="predicted"/>
<dbReference type="RefSeq" id="WP_211975214.1">
    <property type="nucleotide sequence ID" value="NZ_CBFHAM010000045.1"/>
</dbReference>
<comment type="caution">
    <text evidence="2">The sequence shown here is derived from an EMBL/GenBank/DDBJ whole genome shotgun (WGS) entry which is preliminary data.</text>
</comment>
<dbReference type="Gene3D" id="3.40.50.720">
    <property type="entry name" value="NAD(P)-binding Rossmann-like Domain"/>
    <property type="match status" value="1"/>
</dbReference>
<dbReference type="SUPFAM" id="SSF51735">
    <property type="entry name" value="NAD(P)-binding Rossmann-fold domains"/>
    <property type="match status" value="1"/>
</dbReference>
<feature type="domain" description="Gfo/Idh/MocA-like oxidoreductase N-terminal" evidence="1">
    <location>
        <begin position="31"/>
        <end position="135"/>
    </location>
</feature>
<organism evidence="2 3">
    <name type="scientific">Chitinophaga hostae</name>
    <dbReference type="NCBI Taxonomy" id="2831022"/>
    <lineage>
        <taxon>Bacteria</taxon>
        <taxon>Pseudomonadati</taxon>
        <taxon>Bacteroidota</taxon>
        <taxon>Chitinophagia</taxon>
        <taxon>Chitinophagales</taxon>
        <taxon>Chitinophagaceae</taxon>
        <taxon>Chitinophaga</taxon>
    </lineage>
</organism>
<keyword evidence="3" id="KW-1185">Reference proteome</keyword>
<dbReference type="Pfam" id="PF01408">
    <property type="entry name" value="GFO_IDH_MocA"/>
    <property type="match status" value="1"/>
</dbReference>
<sequence length="350" mass="39503">MIAYLAARYKDRRRKKAMMELSWHDPSLCSFAFIGIGQHSMDNLYPVLLRLGVPVRYIYSRNQQLAEQTARLFPACRGVSNLSVIWQDNSVKGVFICTKNEYQLPLVKAALQAEKYVFVEKPGVSGFQELQELTTGRHADRCMIAFNKRFNPVNQQFAKAFTQAFSYQARYITGPYPEGDAVMELFCHPVDNVLQLFGPVKEYYFTANKINGGIQVQLLLQHAQATGTMELSTCYAWSSFTDQLQFVTPKRSVTIDYPGTFLVQDLGFRPGGIPIDKLFKRNGRLQVRNAAVAVPVADNNSVLQHGYYPEIAYFVNVVRQGAAPLLAMPATFEHTFRLLDAVSAGLETQR</sequence>
<protein>
    <submittedName>
        <fullName evidence="2">Gfo/Idh/MocA family oxidoreductase</fullName>
    </submittedName>
</protein>
<name>A0ABS5J4K0_9BACT</name>
<evidence type="ECO:0000259" key="1">
    <source>
        <dbReference type="Pfam" id="PF01408"/>
    </source>
</evidence>
<dbReference type="SUPFAM" id="SSF55347">
    <property type="entry name" value="Glyceraldehyde-3-phosphate dehydrogenase-like, C-terminal domain"/>
    <property type="match status" value="1"/>
</dbReference>
<dbReference type="Proteomes" id="UP000676386">
    <property type="component" value="Unassembled WGS sequence"/>
</dbReference>
<dbReference type="InterPro" id="IPR036291">
    <property type="entry name" value="NAD(P)-bd_dom_sf"/>
</dbReference>
<dbReference type="EMBL" id="JAGTXB010000012">
    <property type="protein sequence ID" value="MBS0030075.1"/>
    <property type="molecule type" value="Genomic_DNA"/>
</dbReference>
<dbReference type="PANTHER" id="PTHR43708:SF4">
    <property type="entry name" value="OXIDOREDUCTASE YCEM-RELATED"/>
    <property type="match status" value="1"/>
</dbReference>
<gene>
    <name evidence="2" type="ORF">KE626_22305</name>
</gene>
<dbReference type="Gene3D" id="3.30.360.10">
    <property type="entry name" value="Dihydrodipicolinate Reductase, domain 2"/>
    <property type="match status" value="1"/>
</dbReference>
<evidence type="ECO:0000313" key="3">
    <source>
        <dbReference type="Proteomes" id="UP000676386"/>
    </source>
</evidence>
<dbReference type="PANTHER" id="PTHR43708">
    <property type="entry name" value="CONSERVED EXPRESSED OXIDOREDUCTASE (EUROFUNG)"/>
    <property type="match status" value="1"/>
</dbReference>
<evidence type="ECO:0000313" key="2">
    <source>
        <dbReference type="EMBL" id="MBS0030075.1"/>
    </source>
</evidence>
<dbReference type="InterPro" id="IPR051317">
    <property type="entry name" value="Gfo/Idh/MocA_oxidoreduct"/>
</dbReference>
<accession>A0ABS5J4K0</accession>
<reference evidence="2 3" key="1">
    <citation type="submission" date="2021-04" db="EMBL/GenBank/DDBJ databases">
        <title>Chitinophaga sp. nov., isolated from the rhizosphere soil.</title>
        <authorList>
            <person name="He S."/>
        </authorList>
    </citation>
    <scope>NUCLEOTIDE SEQUENCE [LARGE SCALE GENOMIC DNA]</scope>
    <source>
        <strain evidence="2 3">2R12</strain>
    </source>
</reference>
<dbReference type="InterPro" id="IPR000683">
    <property type="entry name" value="Gfo/Idh/MocA-like_OxRdtase_N"/>
</dbReference>